<name>A0A6A6HQE6_VIRVR</name>
<feature type="compositionally biased region" description="Basic and acidic residues" evidence="1">
    <location>
        <begin position="217"/>
        <end position="227"/>
    </location>
</feature>
<evidence type="ECO:0000313" key="4">
    <source>
        <dbReference type="EMBL" id="KAF2240062.1"/>
    </source>
</evidence>
<evidence type="ECO:0000313" key="5">
    <source>
        <dbReference type="Proteomes" id="UP000800092"/>
    </source>
</evidence>
<keyword evidence="2" id="KW-0732">Signal</keyword>
<feature type="compositionally biased region" description="Polar residues" evidence="1">
    <location>
        <begin position="185"/>
        <end position="200"/>
    </location>
</feature>
<dbReference type="Pfam" id="PF14479">
    <property type="entry name" value="HeLo"/>
    <property type="match status" value="1"/>
</dbReference>
<organism evidence="4 5">
    <name type="scientific">Viridothelium virens</name>
    <name type="common">Speckled blister lichen</name>
    <name type="synonym">Trypethelium virens</name>
    <dbReference type="NCBI Taxonomy" id="1048519"/>
    <lineage>
        <taxon>Eukaryota</taxon>
        <taxon>Fungi</taxon>
        <taxon>Dikarya</taxon>
        <taxon>Ascomycota</taxon>
        <taxon>Pezizomycotina</taxon>
        <taxon>Dothideomycetes</taxon>
        <taxon>Dothideomycetes incertae sedis</taxon>
        <taxon>Trypetheliales</taxon>
        <taxon>Trypetheliaceae</taxon>
        <taxon>Viridothelium</taxon>
    </lineage>
</organism>
<proteinExistence type="predicted"/>
<feature type="domain" description="Prion-inhibition and propagation HeLo" evidence="3">
    <location>
        <begin position="6"/>
        <end position="174"/>
    </location>
</feature>
<accession>A0A6A6HQE6</accession>
<evidence type="ECO:0000256" key="2">
    <source>
        <dbReference type="SAM" id="SignalP"/>
    </source>
</evidence>
<sequence length="315" mass="34760">MAEPVGLALGAVALASLFSTCVELMEYFELSKSYECDYELACLKLSLLKARLDTWGRTVDVNNGGQEDTEVREQWSSEKDVVHKSLQGIAGIFGDAEQLKSKYSVLPRKWRFKASLYRSGPARAIQGKPGRRLLGHCCNISLVRRSTSWAIRDKGKFDILINDLEFFISNLEAVSLRLYTASISSPQMNNKGSEPQSVSGANRGARRTSSQASRPIMAERKDSHQFTEEVPSTTSDGQPKSRVHSEEGYDWLVERMEDRSRVFQGSVDGAKLEPAPKGQVVSYRVGVTKGEARVVGGVMKSTDFHSFINGGAQAP</sequence>
<gene>
    <name evidence="4" type="ORF">EV356DRAFT_527903</name>
</gene>
<protein>
    <recommendedName>
        <fullName evidence="3">Prion-inhibition and propagation HeLo domain-containing protein</fullName>
    </recommendedName>
</protein>
<feature type="region of interest" description="Disordered" evidence="1">
    <location>
        <begin position="185"/>
        <end position="245"/>
    </location>
</feature>
<dbReference type="AlphaFoldDB" id="A0A6A6HQE6"/>
<reference evidence="4" key="1">
    <citation type="journal article" date="2020" name="Stud. Mycol.">
        <title>101 Dothideomycetes genomes: a test case for predicting lifestyles and emergence of pathogens.</title>
        <authorList>
            <person name="Haridas S."/>
            <person name="Albert R."/>
            <person name="Binder M."/>
            <person name="Bloem J."/>
            <person name="Labutti K."/>
            <person name="Salamov A."/>
            <person name="Andreopoulos B."/>
            <person name="Baker S."/>
            <person name="Barry K."/>
            <person name="Bills G."/>
            <person name="Bluhm B."/>
            <person name="Cannon C."/>
            <person name="Castanera R."/>
            <person name="Culley D."/>
            <person name="Daum C."/>
            <person name="Ezra D."/>
            <person name="Gonzalez J."/>
            <person name="Henrissat B."/>
            <person name="Kuo A."/>
            <person name="Liang C."/>
            <person name="Lipzen A."/>
            <person name="Lutzoni F."/>
            <person name="Magnuson J."/>
            <person name="Mondo S."/>
            <person name="Nolan M."/>
            <person name="Ohm R."/>
            <person name="Pangilinan J."/>
            <person name="Park H.-J."/>
            <person name="Ramirez L."/>
            <person name="Alfaro M."/>
            <person name="Sun H."/>
            <person name="Tritt A."/>
            <person name="Yoshinaga Y."/>
            <person name="Zwiers L.-H."/>
            <person name="Turgeon B."/>
            <person name="Goodwin S."/>
            <person name="Spatafora J."/>
            <person name="Crous P."/>
            <person name="Grigoriev I."/>
        </authorList>
    </citation>
    <scope>NUCLEOTIDE SEQUENCE</scope>
    <source>
        <strain evidence="4">Tuck. ex Michener</strain>
    </source>
</reference>
<dbReference type="Gene3D" id="1.20.120.1020">
    <property type="entry name" value="Prion-inhibition and propagation, HeLo domain"/>
    <property type="match status" value="1"/>
</dbReference>
<evidence type="ECO:0000256" key="1">
    <source>
        <dbReference type="SAM" id="MobiDB-lite"/>
    </source>
</evidence>
<evidence type="ECO:0000259" key="3">
    <source>
        <dbReference type="Pfam" id="PF14479"/>
    </source>
</evidence>
<dbReference type="OrthoDB" id="20872at2759"/>
<feature type="chain" id="PRO_5025580260" description="Prion-inhibition and propagation HeLo domain-containing protein" evidence="2">
    <location>
        <begin position="25"/>
        <end position="315"/>
    </location>
</feature>
<dbReference type="EMBL" id="ML991771">
    <property type="protein sequence ID" value="KAF2240062.1"/>
    <property type="molecule type" value="Genomic_DNA"/>
</dbReference>
<dbReference type="PANTHER" id="PTHR37542">
    <property type="entry name" value="HELO DOMAIN-CONTAINING PROTEIN-RELATED"/>
    <property type="match status" value="1"/>
</dbReference>
<dbReference type="InterPro" id="IPR029498">
    <property type="entry name" value="HeLo_dom"/>
</dbReference>
<dbReference type="InterPro" id="IPR038305">
    <property type="entry name" value="HeLo_sf"/>
</dbReference>
<feature type="signal peptide" evidence="2">
    <location>
        <begin position="1"/>
        <end position="24"/>
    </location>
</feature>
<dbReference type="Proteomes" id="UP000800092">
    <property type="component" value="Unassembled WGS sequence"/>
</dbReference>
<keyword evidence="5" id="KW-1185">Reference proteome</keyword>